<gene>
    <name evidence="1" type="ORF">NCTC11872_00873</name>
</gene>
<dbReference type="AlphaFoldDB" id="A0A2X1RH11"/>
<dbReference type="EC" id="3.1.3.5" evidence="1"/>
<keyword evidence="1" id="KW-0378">Hydrolase</keyword>
<protein>
    <submittedName>
        <fullName evidence="1">NAD nucleotidase</fullName>
        <ecNumber evidence="1">3.1.3.5</ecNumber>
    </submittedName>
</protein>
<proteinExistence type="predicted"/>
<accession>A0A2X1RH11</accession>
<dbReference type="EMBL" id="UASK01000004">
    <property type="protein sequence ID" value="SPX41276.1"/>
    <property type="molecule type" value="Genomic_DNA"/>
</dbReference>
<dbReference type="GO" id="GO:0008253">
    <property type="term" value="F:5'-nucleotidase activity"/>
    <property type="evidence" value="ECO:0007669"/>
    <property type="project" value="UniProtKB-EC"/>
</dbReference>
<sequence>MEGWAYSAVVGDLGVKFSPEGIASITRKIPHVLMSSHKLQVKNSEGKWAELTGDERKKALDTLKSMKSISLDDHDAKTDMLISKYKSEKDRLAQEIVGVITGSAMPGGSAKPYPK</sequence>
<evidence type="ECO:0000313" key="2">
    <source>
        <dbReference type="Proteomes" id="UP000249936"/>
    </source>
</evidence>
<dbReference type="Proteomes" id="UP000249936">
    <property type="component" value="Unassembled WGS sequence"/>
</dbReference>
<dbReference type="InterPro" id="IPR029052">
    <property type="entry name" value="Metallo-depent_PP-like"/>
</dbReference>
<reference evidence="1 2" key="1">
    <citation type="submission" date="2018-06" db="EMBL/GenBank/DDBJ databases">
        <authorList>
            <consortium name="Pathogen Informatics"/>
            <person name="Doyle S."/>
        </authorList>
    </citation>
    <scope>NUCLEOTIDE SEQUENCE [LARGE SCALE GENOMIC DNA]</scope>
    <source>
        <strain evidence="1 2">NCTC11872</strain>
    </source>
</reference>
<dbReference type="Gene3D" id="3.60.21.10">
    <property type="match status" value="1"/>
</dbReference>
<name>A0A2X1RH11_HAEIF</name>
<organism evidence="1 2">
    <name type="scientific">Haemophilus influenzae</name>
    <dbReference type="NCBI Taxonomy" id="727"/>
    <lineage>
        <taxon>Bacteria</taxon>
        <taxon>Pseudomonadati</taxon>
        <taxon>Pseudomonadota</taxon>
        <taxon>Gammaproteobacteria</taxon>
        <taxon>Pasteurellales</taxon>
        <taxon>Pasteurellaceae</taxon>
        <taxon>Haemophilus</taxon>
    </lineage>
</organism>
<evidence type="ECO:0000313" key="1">
    <source>
        <dbReference type="EMBL" id="SPX41276.1"/>
    </source>
</evidence>